<evidence type="ECO:0000259" key="1">
    <source>
        <dbReference type="Pfam" id="PF20803"/>
    </source>
</evidence>
<dbReference type="Gene3D" id="3.30.70.2650">
    <property type="match status" value="1"/>
</dbReference>
<proteinExistence type="predicted"/>
<evidence type="ECO:0000313" key="3">
    <source>
        <dbReference type="Proteomes" id="UP000179183"/>
    </source>
</evidence>
<comment type="caution">
    <text evidence="2">The sequence shown here is derived from an EMBL/GenBank/DDBJ whole genome shotgun (WGS) entry which is preliminary data.</text>
</comment>
<dbReference type="InterPro" id="IPR048846">
    <property type="entry name" value="PaaX-like_central"/>
</dbReference>
<accession>A0A1G2HTF8</accession>
<feature type="domain" description="Transcriptional repressor PaaX-like central Cas2-like" evidence="1">
    <location>
        <begin position="94"/>
        <end position="167"/>
    </location>
</feature>
<evidence type="ECO:0000313" key="2">
    <source>
        <dbReference type="EMBL" id="OGZ65733.1"/>
    </source>
</evidence>
<sequence length="179" mass="21368">MNEISKKILLLLYTGVGFSYSYTPGQKLKFLKNLPKEWKKIEENELKKGIKNLYRLDIIDKAEGIDGWITVKPTEKGKLRALNLKLDGIKSKKQTWDRRWRMVAFDIPEKHKQGRDALRRRLIKIGFCELQKSVFIAPYDCREEIILLVKFFRLEKYVRFGELDFIDKEDYFKKVFKLS</sequence>
<dbReference type="SUPFAM" id="SSF143430">
    <property type="entry name" value="TTP0101/SSO1404-like"/>
    <property type="match status" value="1"/>
</dbReference>
<dbReference type="AlphaFoldDB" id="A0A1G2HTF8"/>
<reference evidence="2 3" key="1">
    <citation type="journal article" date="2016" name="Nat. Commun.">
        <title>Thousands of microbial genomes shed light on interconnected biogeochemical processes in an aquifer system.</title>
        <authorList>
            <person name="Anantharaman K."/>
            <person name="Brown C.T."/>
            <person name="Hug L.A."/>
            <person name="Sharon I."/>
            <person name="Castelle C.J."/>
            <person name="Probst A.J."/>
            <person name="Thomas B.C."/>
            <person name="Singh A."/>
            <person name="Wilkins M.J."/>
            <person name="Karaoz U."/>
            <person name="Brodie E.L."/>
            <person name="Williams K.H."/>
            <person name="Hubbard S.S."/>
            <person name="Banfield J.F."/>
        </authorList>
    </citation>
    <scope>NUCLEOTIDE SEQUENCE [LARGE SCALE GENOMIC DNA]</scope>
</reference>
<gene>
    <name evidence="2" type="ORF">A3D34_03520</name>
</gene>
<dbReference type="EMBL" id="MHOQ01000039">
    <property type="protein sequence ID" value="OGZ65733.1"/>
    <property type="molecule type" value="Genomic_DNA"/>
</dbReference>
<dbReference type="Proteomes" id="UP000179183">
    <property type="component" value="Unassembled WGS sequence"/>
</dbReference>
<organism evidence="2 3">
    <name type="scientific">Candidatus Staskawiczbacteria bacterium RIFCSPHIGHO2_02_FULL_33_16</name>
    <dbReference type="NCBI Taxonomy" id="1802204"/>
    <lineage>
        <taxon>Bacteria</taxon>
        <taxon>Candidatus Staskawicziibacteriota</taxon>
    </lineage>
</organism>
<protein>
    <recommendedName>
        <fullName evidence="1">Transcriptional repressor PaaX-like central Cas2-like domain-containing protein</fullName>
    </recommendedName>
</protein>
<dbReference type="Pfam" id="PF20803">
    <property type="entry name" value="PaaX_M"/>
    <property type="match status" value="1"/>
</dbReference>
<name>A0A1G2HTF8_9BACT</name>